<dbReference type="Pfam" id="PF11871">
    <property type="entry name" value="DUF3391"/>
    <property type="match status" value="1"/>
</dbReference>
<sequence>MLKRIPMTELRLGMYVHELCDLQAQQHFLSKSFLLRHEGDLQRIRETGVGWLSIDLSRSVLLAPEQTAHPRPQVPQGPVPLSEEVQSALALCRRAKAVVTRLITDVRMGRIAEVAEIRDLVAEVSDSLSRHPDALLGMARLKGADEYTYLHSLAVCALMIGLARQLALPDKLVREAGMAGLLLDIGKLDIPNAILSKTGTLSEEELAVIRSHPANGARLLGLNKQFSERILDVCLHHHERYDGSGYPDKLAGSQISLFARMAAICDEYDAMTSERPHQPGQGPAESIGRMAGWVGAFDEKVFHAFVKCVGIYPVGSLVRLQSGNLGVVVEQNPTSLLTPKVRVFFSAQRKVPIEQRLIDLSMADEQERIVGRECARHWGFKHLDALWTGLPEHQSSRSG</sequence>
<reference evidence="2" key="1">
    <citation type="journal article" date="2014" name="Genome Announc.">
        <title>Draft Genome Sequences of a Phylogenetically Diverse Suite of Pseudomonas syringae Strains from Multiple Source Populations.</title>
        <authorList>
            <person name="Baltrus D.A."/>
            <person name="Yourstone S."/>
            <person name="Lind A."/>
            <person name="Guilbaud C."/>
            <person name="Sands D.C."/>
            <person name="Jones C.D."/>
            <person name="Morris C.E."/>
            <person name="Dangl J.L."/>
        </authorList>
    </citation>
    <scope>NUCLEOTIDE SEQUENCE</scope>
    <source>
        <strain evidence="2">CC1417</strain>
    </source>
</reference>
<keyword evidence="2" id="KW-0378">Hydrolase</keyword>
<dbReference type="InterPro" id="IPR037522">
    <property type="entry name" value="HD_GYP_dom"/>
</dbReference>
<protein>
    <submittedName>
        <fullName evidence="2">HD-GYP domain-containing protein</fullName>
        <ecNumber evidence="2">3.1.4.-</ecNumber>
    </submittedName>
</protein>
<feature type="domain" description="HD-GYP" evidence="1">
    <location>
        <begin position="126"/>
        <end position="321"/>
    </location>
</feature>
<name>A0AAU8LFM3_PSESX</name>
<dbReference type="PROSITE" id="PS51832">
    <property type="entry name" value="HD_GYP"/>
    <property type="match status" value="1"/>
</dbReference>
<accession>A0AAU8LFM3</accession>
<dbReference type="InterPro" id="IPR021812">
    <property type="entry name" value="DUF3391"/>
</dbReference>
<dbReference type="CDD" id="cd00077">
    <property type="entry name" value="HDc"/>
    <property type="match status" value="1"/>
</dbReference>
<dbReference type="PANTHER" id="PTHR43155:SF2">
    <property type="entry name" value="CYCLIC DI-GMP PHOSPHODIESTERASE PA4108"/>
    <property type="match status" value="1"/>
</dbReference>
<dbReference type="RefSeq" id="WP_024685666.1">
    <property type="nucleotide sequence ID" value="NZ_CP159362.1"/>
</dbReference>
<dbReference type="AlphaFoldDB" id="A0AAU8LFM3"/>
<proteinExistence type="predicted"/>
<dbReference type="Gene3D" id="1.10.3210.10">
    <property type="entry name" value="Hypothetical protein af1432"/>
    <property type="match status" value="1"/>
</dbReference>
<dbReference type="Pfam" id="PF13487">
    <property type="entry name" value="HD_5"/>
    <property type="match status" value="1"/>
</dbReference>
<dbReference type="PANTHER" id="PTHR43155">
    <property type="entry name" value="CYCLIC DI-GMP PHOSPHODIESTERASE PA4108-RELATED"/>
    <property type="match status" value="1"/>
</dbReference>
<dbReference type="EMBL" id="CP159362">
    <property type="protein sequence ID" value="XCN67028.1"/>
    <property type="molecule type" value="Genomic_DNA"/>
</dbReference>
<evidence type="ECO:0000259" key="1">
    <source>
        <dbReference type="PROSITE" id="PS51832"/>
    </source>
</evidence>
<reference evidence="2" key="2">
    <citation type="submission" date="2024-07" db="EMBL/GenBank/DDBJ databases">
        <title>A complete genome sequence for Pseudomonas syringae CC1417.</title>
        <authorList>
            <person name="Baltrus D.A."/>
        </authorList>
    </citation>
    <scope>NUCLEOTIDE SEQUENCE</scope>
    <source>
        <strain evidence="2">CC1417</strain>
    </source>
</reference>
<dbReference type="GO" id="GO:0008081">
    <property type="term" value="F:phosphoric diester hydrolase activity"/>
    <property type="evidence" value="ECO:0007669"/>
    <property type="project" value="UniProtKB-ARBA"/>
</dbReference>
<dbReference type="SUPFAM" id="SSF109604">
    <property type="entry name" value="HD-domain/PDEase-like"/>
    <property type="match status" value="1"/>
</dbReference>
<organism evidence="2">
    <name type="scientific">Pseudomonas syringae CC1417</name>
    <dbReference type="NCBI Taxonomy" id="1357272"/>
    <lineage>
        <taxon>Bacteria</taxon>
        <taxon>Pseudomonadati</taxon>
        <taxon>Pseudomonadota</taxon>
        <taxon>Gammaproteobacteria</taxon>
        <taxon>Pseudomonadales</taxon>
        <taxon>Pseudomonadaceae</taxon>
        <taxon>Pseudomonas</taxon>
        <taxon>Pseudomonas syringae</taxon>
    </lineage>
</organism>
<gene>
    <name evidence="2" type="ORF">N011_21465</name>
</gene>
<dbReference type="InterPro" id="IPR003607">
    <property type="entry name" value="HD/PDEase_dom"/>
</dbReference>
<evidence type="ECO:0000313" key="2">
    <source>
        <dbReference type="EMBL" id="XCN67028.1"/>
    </source>
</evidence>
<dbReference type="EC" id="3.1.4.-" evidence="2"/>
<dbReference type="SMART" id="SM00471">
    <property type="entry name" value="HDc"/>
    <property type="match status" value="1"/>
</dbReference>